<evidence type="ECO:0000313" key="10">
    <source>
        <dbReference type="EMBL" id="PZF76917.1"/>
    </source>
</evidence>
<dbReference type="GO" id="GO:0006882">
    <property type="term" value="P:intracellular zinc ion homeostasis"/>
    <property type="evidence" value="ECO:0007669"/>
    <property type="project" value="TreeGrafter"/>
</dbReference>
<dbReference type="InterPro" id="IPR050291">
    <property type="entry name" value="CDF_Transporter"/>
</dbReference>
<keyword evidence="5 7" id="KW-1133">Transmembrane helix</keyword>
<protein>
    <submittedName>
        <fullName evidence="10">Cation diffusion facilitator family transporter</fullName>
    </submittedName>
</protein>
<dbReference type="PANTHER" id="PTHR43840">
    <property type="entry name" value="MITOCHONDRIAL METAL TRANSPORTER 1-RELATED"/>
    <property type="match status" value="1"/>
</dbReference>
<evidence type="ECO:0000256" key="5">
    <source>
        <dbReference type="ARBA" id="ARBA00022989"/>
    </source>
</evidence>
<reference evidence="11" key="1">
    <citation type="submission" date="2018-06" db="EMBL/GenBank/DDBJ databases">
        <title>Aestuariibacter litoralis strain KCTC 52945T.</title>
        <authorList>
            <person name="Li X."/>
            <person name="Salam N."/>
            <person name="Li J.-L."/>
            <person name="Chen Y.-M."/>
            <person name="Yang Z.-W."/>
            <person name="Zhang L.-Y."/>
            <person name="Han M.-X."/>
            <person name="Xiao M."/>
            <person name="Li W.-J."/>
        </authorList>
    </citation>
    <scope>NUCLEOTIDE SEQUENCE [LARGE SCALE GENOMIC DNA]</scope>
    <source>
        <strain evidence="11">KCTC 52945</strain>
    </source>
</reference>
<dbReference type="Pfam" id="PF16916">
    <property type="entry name" value="ZT_dimer"/>
    <property type="match status" value="3"/>
</dbReference>
<comment type="similarity">
    <text evidence="2">Belongs to the cation diffusion facilitator (CDF) transporter (TC 2.A.4) family.</text>
</comment>
<dbReference type="InterPro" id="IPR002524">
    <property type="entry name" value="Cation_efflux"/>
</dbReference>
<comment type="caution">
    <text evidence="10">The sequence shown here is derived from an EMBL/GenBank/DDBJ whole genome shotgun (WGS) entry which is preliminary data.</text>
</comment>
<evidence type="ECO:0000256" key="4">
    <source>
        <dbReference type="ARBA" id="ARBA00022692"/>
    </source>
</evidence>
<evidence type="ECO:0000313" key="11">
    <source>
        <dbReference type="Proteomes" id="UP000248795"/>
    </source>
</evidence>
<dbReference type="GO" id="GO:0015086">
    <property type="term" value="F:cadmium ion transmembrane transporter activity"/>
    <property type="evidence" value="ECO:0007669"/>
    <property type="project" value="TreeGrafter"/>
</dbReference>
<dbReference type="SUPFAM" id="SSF160240">
    <property type="entry name" value="Cation efflux protein cytoplasmic domain-like"/>
    <property type="match status" value="3"/>
</dbReference>
<dbReference type="GO" id="GO:0015341">
    <property type="term" value="F:zinc efflux antiporter activity"/>
    <property type="evidence" value="ECO:0007669"/>
    <property type="project" value="TreeGrafter"/>
</dbReference>
<evidence type="ECO:0000259" key="8">
    <source>
        <dbReference type="Pfam" id="PF01545"/>
    </source>
</evidence>
<dbReference type="NCBIfam" id="TIGR01297">
    <property type="entry name" value="CDF"/>
    <property type="match status" value="1"/>
</dbReference>
<dbReference type="RefSeq" id="WP_111198480.1">
    <property type="nucleotide sequence ID" value="NZ_QKVK01000004.1"/>
</dbReference>
<keyword evidence="3" id="KW-0813">Transport</keyword>
<dbReference type="InterPro" id="IPR058533">
    <property type="entry name" value="Cation_efflux_TM"/>
</dbReference>
<feature type="transmembrane region" description="Helical" evidence="7">
    <location>
        <begin position="36"/>
        <end position="57"/>
    </location>
</feature>
<dbReference type="InterPro" id="IPR027470">
    <property type="entry name" value="Cation_efflux_CTD"/>
</dbReference>
<gene>
    <name evidence="10" type="ORF">DK847_10680</name>
</gene>
<feature type="domain" description="Cation efflux protein cytoplasmic" evidence="9">
    <location>
        <begin position="305"/>
        <end position="363"/>
    </location>
</feature>
<organism evidence="10 11">
    <name type="scientific">Aestuariivirga litoralis</name>
    <dbReference type="NCBI Taxonomy" id="2650924"/>
    <lineage>
        <taxon>Bacteria</taxon>
        <taxon>Pseudomonadati</taxon>
        <taxon>Pseudomonadota</taxon>
        <taxon>Alphaproteobacteria</taxon>
        <taxon>Hyphomicrobiales</taxon>
        <taxon>Aestuariivirgaceae</taxon>
        <taxon>Aestuariivirga</taxon>
    </lineage>
</organism>
<sequence length="463" mass="50064">MSSSEKQSVALISMGASALLAGAKFLAALFTGSLGILSEAIHSLIDFGATIVTYFAIRVSDRPADDEHHYGHAKIESVAALVETGLLFLTTGWICWEAIRRLLGEDIHEVEVTWWAVAIIAGSIIIDFNRARALKKVADKTSSEALEADALHFSSDMWSSIVVLVGLGAVWAGIPAADSIAALIVSAFIAHAAWELGARTVNTLMDTAPAGATEIVRGLVNDVHGVLALKSIRLRPAGATMFTSIVVEVARTMPIDDIVRTKDAITAAVQERFPNADITVTANPVPLDSETVFQKVMLIASRRNLAIHHLNAQQIGGRLAISFDLEVDGSMPLGEAHERATELEDAIRTELGSDAEVESHIEPQPERLLQGHDAPKGLTAEVSAALLTLAAAHPRLTDIHQVRLRRNEEGLFLHYHCRCSPTETVENIHDDIDRVEAGLKDRFPDIRRVIAHAEPLDAEQHAL</sequence>
<dbReference type="GO" id="GO:0005886">
    <property type="term" value="C:plasma membrane"/>
    <property type="evidence" value="ECO:0007669"/>
    <property type="project" value="TreeGrafter"/>
</dbReference>
<name>A0A2W2BM38_9HYPH</name>
<dbReference type="Pfam" id="PF01545">
    <property type="entry name" value="Cation_efflux"/>
    <property type="match status" value="1"/>
</dbReference>
<feature type="transmembrane region" description="Helical" evidence="7">
    <location>
        <begin position="9"/>
        <end position="30"/>
    </location>
</feature>
<feature type="domain" description="Cation efflux protein transmembrane" evidence="8">
    <location>
        <begin position="11"/>
        <end position="205"/>
    </location>
</feature>
<proteinExistence type="inferred from homology"/>
<dbReference type="Gene3D" id="3.30.70.1350">
    <property type="entry name" value="Cation efflux protein, cytoplasmic domain"/>
    <property type="match status" value="3"/>
</dbReference>
<feature type="transmembrane region" description="Helical" evidence="7">
    <location>
        <begin position="112"/>
        <end position="129"/>
    </location>
</feature>
<keyword evidence="11" id="KW-1185">Reference proteome</keyword>
<dbReference type="AlphaFoldDB" id="A0A2W2BM38"/>
<evidence type="ECO:0000256" key="2">
    <source>
        <dbReference type="ARBA" id="ARBA00008114"/>
    </source>
</evidence>
<feature type="domain" description="Cation efflux protein cytoplasmic" evidence="9">
    <location>
        <begin position="214"/>
        <end position="284"/>
    </location>
</feature>
<dbReference type="Proteomes" id="UP000248795">
    <property type="component" value="Unassembled WGS sequence"/>
</dbReference>
<dbReference type="GO" id="GO:0015093">
    <property type="term" value="F:ferrous iron transmembrane transporter activity"/>
    <property type="evidence" value="ECO:0007669"/>
    <property type="project" value="TreeGrafter"/>
</dbReference>
<accession>A0A2W2BM38</accession>
<dbReference type="SUPFAM" id="SSF161111">
    <property type="entry name" value="Cation efflux protein transmembrane domain-like"/>
    <property type="match status" value="1"/>
</dbReference>
<dbReference type="InterPro" id="IPR036837">
    <property type="entry name" value="Cation_efflux_CTD_sf"/>
</dbReference>
<dbReference type="PANTHER" id="PTHR43840:SF15">
    <property type="entry name" value="MITOCHONDRIAL METAL TRANSPORTER 1-RELATED"/>
    <property type="match status" value="1"/>
</dbReference>
<keyword evidence="6 7" id="KW-0472">Membrane</keyword>
<feature type="transmembrane region" description="Helical" evidence="7">
    <location>
        <begin position="150"/>
        <end position="174"/>
    </location>
</feature>
<dbReference type="InterPro" id="IPR027469">
    <property type="entry name" value="Cation_efflux_TMD_sf"/>
</dbReference>
<feature type="transmembrane region" description="Helical" evidence="7">
    <location>
        <begin position="78"/>
        <end position="100"/>
    </location>
</feature>
<comment type="subcellular location">
    <subcellularLocation>
        <location evidence="1">Membrane</location>
        <topology evidence="1">Multi-pass membrane protein</topology>
    </subcellularLocation>
</comment>
<dbReference type="EMBL" id="QKVK01000004">
    <property type="protein sequence ID" value="PZF76917.1"/>
    <property type="molecule type" value="Genomic_DNA"/>
</dbReference>
<dbReference type="Gene3D" id="1.20.1510.10">
    <property type="entry name" value="Cation efflux protein transmembrane domain"/>
    <property type="match status" value="1"/>
</dbReference>
<keyword evidence="4 7" id="KW-0812">Transmembrane</keyword>
<evidence type="ECO:0000256" key="7">
    <source>
        <dbReference type="SAM" id="Phobius"/>
    </source>
</evidence>
<evidence type="ECO:0000256" key="6">
    <source>
        <dbReference type="ARBA" id="ARBA00023136"/>
    </source>
</evidence>
<feature type="domain" description="Cation efflux protein cytoplasmic" evidence="9">
    <location>
        <begin position="384"/>
        <end position="455"/>
    </location>
</feature>
<evidence type="ECO:0000256" key="1">
    <source>
        <dbReference type="ARBA" id="ARBA00004141"/>
    </source>
</evidence>
<evidence type="ECO:0000259" key="9">
    <source>
        <dbReference type="Pfam" id="PF16916"/>
    </source>
</evidence>
<evidence type="ECO:0000256" key="3">
    <source>
        <dbReference type="ARBA" id="ARBA00022448"/>
    </source>
</evidence>